<dbReference type="Proteomes" id="UP000474757">
    <property type="component" value="Unassembled WGS sequence"/>
</dbReference>
<keyword evidence="8" id="KW-0472">Membrane</keyword>
<dbReference type="InterPro" id="IPR027417">
    <property type="entry name" value="P-loop_NTPase"/>
</dbReference>
<dbReference type="RefSeq" id="WP_163892480.1">
    <property type="nucleotide sequence ID" value="NZ_JAAFYS010000002.1"/>
</dbReference>
<dbReference type="InterPro" id="IPR050334">
    <property type="entry name" value="Molybdenum_import_ModC"/>
</dbReference>
<name>A0A6B2JSC7_9RHOB</name>
<keyword evidence="4" id="KW-0997">Cell inner membrane</keyword>
<gene>
    <name evidence="12" type="primary">modC</name>
    <name evidence="12" type="ORF">GZA08_09140</name>
</gene>
<evidence type="ECO:0000259" key="11">
    <source>
        <dbReference type="PROSITE" id="PS51866"/>
    </source>
</evidence>
<dbReference type="PROSITE" id="PS51866">
    <property type="entry name" value="MOP"/>
    <property type="match status" value="1"/>
</dbReference>
<evidence type="ECO:0000256" key="8">
    <source>
        <dbReference type="ARBA" id="ARBA00023136"/>
    </source>
</evidence>
<evidence type="ECO:0000259" key="10">
    <source>
        <dbReference type="PROSITE" id="PS50893"/>
    </source>
</evidence>
<dbReference type="InterPro" id="IPR011868">
    <property type="entry name" value="ModC_ABC_ATP-bd"/>
</dbReference>
<proteinExistence type="predicted"/>
<protein>
    <submittedName>
        <fullName evidence="12">Molybdenum ABC transporter ATP-binding protein</fullName>
    </submittedName>
</protein>
<dbReference type="Gene3D" id="2.40.50.100">
    <property type="match status" value="1"/>
</dbReference>
<dbReference type="PROSITE" id="PS50893">
    <property type="entry name" value="ABC_TRANSPORTER_2"/>
    <property type="match status" value="1"/>
</dbReference>
<dbReference type="PANTHER" id="PTHR43514:SF4">
    <property type="entry name" value="ABC TRANSPORTER I FAMILY MEMBER 10"/>
    <property type="match status" value="1"/>
</dbReference>
<feature type="domain" description="ABC transporter" evidence="10">
    <location>
        <begin position="1"/>
        <end position="234"/>
    </location>
</feature>
<dbReference type="InterPro" id="IPR003439">
    <property type="entry name" value="ABC_transporter-like_ATP-bd"/>
</dbReference>
<keyword evidence="7" id="KW-1278">Translocase</keyword>
<comment type="caution">
    <text evidence="12">The sequence shown here is derived from an EMBL/GenBank/DDBJ whole genome shotgun (WGS) entry which is preliminary data.</text>
</comment>
<organism evidence="12 13">
    <name type="scientific">Pseudoroseicyclus tamaricis</name>
    <dbReference type="NCBI Taxonomy" id="2705421"/>
    <lineage>
        <taxon>Bacteria</taxon>
        <taxon>Pseudomonadati</taxon>
        <taxon>Pseudomonadota</taxon>
        <taxon>Alphaproteobacteria</taxon>
        <taxon>Rhodobacterales</taxon>
        <taxon>Paracoccaceae</taxon>
        <taxon>Pseudoroseicyclus</taxon>
    </lineage>
</organism>
<dbReference type="GO" id="GO:0015098">
    <property type="term" value="F:molybdate ion transmembrane transporter activity"/>
    <property type="evidence" value="ECO:0007669"/>
    <property type="project" value="InterPro"/>
</dbReference>
<evidence type="ECO:0000256" key="3">
    <source>
        <dbReference type="ARBA" id="ARBA00022505"/>
    </source>
</evidence>
<dbReference type="GO" id="GO:0005524">
    <property type="term" value="F:ATP binding"/>
    <property type="evidence" value="ECO:0007669"/>
    <property type="project" value="UniProtKB-KW"/>
</dbReference>
<dbReference type="EMBL" id="JAAGAB010000002">
    <property type="protein sequence ID" value="NDV01128.1"/>
    <property type="molecule type" value="Genomic_DNA"/>
</dbReference>
<dbReference type="Pfam" id="PF00005">
    <property type="entry name" value="ABC_tran"/>
    <property type="match status" value="1"/>
</dbReference>
<keyword evidence="2" id="KW-1003">Cell membrane</keyword>
<accession>A0A6B2JSC7</accession>
<evidence type="ECO:0000256" key="5">
    <source>
        <dbReference type="ARBA" id="ARBA00022741"/>
    </source>
</evidence>
<dbReference type="NCBIfam" id="TIGR02142">
    <property type="entry name" value="modC_ABC"/>
    <property type="match status" value="1"/>
</dbReference>
<reference evidence="12 13" key="1">
    <citation type="submission" date="2020-02" db="EMBL/GenBank/DDBJ databases">
        <title>Pseudoroseicyclus tamarix, sp. nov., isolated from offshore sediment of a Tamarix chinensis forest.</title>
        <authorList>
            <person name="Gai Y."/>
        </authorList>
    </citation>
    <scope>NUCLEOTIDE SEQUENCE [LARGE SCALE GENOMIC DNA]</scope>
    <source>
        <strain evidence="12 13">CLL3-39</strain>
    </source>
</reference>
<evidence type="ECO:0000313" key="12">
    <source>
        <dbReference type="EMBL" id="NDV01128.1"/>
    </source>
</evidence>
<evidence type="ECO:0000256" key="7">
    <source>
        <dbReference type="ARBA" id="ARBA00022967"/>
    </source>
</evidence>
<dbReference type="PANTHER" id="PTHR43514">
    <property type="entry name" value="ABC TRANSPORTER I FAMILY MEMBER 10"/>
    <property type="match status" value="1"/>
</dbReference>
<dbReference type="GO" id="GO:0016020">
    <property type="term" value="C:membrane"/>
    <property type="evidence" value="ECO:0007669"/>
    <property type="project" value="InterPro"/>
</dbReference>
<dbReference type="Gene3D" id="3.40.50.300">
    <property type="entry name" value="P-loop containing nucleotide triphosphate hydrolases"/>
    <property type="match status" value="1"/>
</dbReference>
<keyword evidence="1" id="KW-0813">Transport</keyword>
<dbReference type="SUPFAM" id="SSF52540">
    <property type="entry name" value="P-loop containing nucleoside triphosphate hydrolases"/>
    <property type="match status" value="1"/>
</dbReference>
<evidence type="ECO:0000313" key="13">
    <source>
        <dbReference type="Proteomes" id="UP000474757"/>
    </source>
</evidence>
<keyword evidence="6 12" id="KW-0067">ATP-binding</keyword>
<keyword evidence="5" id="KW-0547">Nucleotide-binding</keyword>
<evidence type="ECO:0000256" key="6">
    <source>
        <dbReference type="ARBA" id="ARBA00022840"/>
    </source>
</evidence>
<keyword evidence="3 9" id="KW-0500">Molybdenum</keyword>
<evidence type="ECO:0000256" key="4">
    <source>
        <dbReference type="ARBA" id="ARBA00022519"/>
    </source>
</evidence>
<dbReference type="GO" id="GO:0140359">
    <property type="term" value="F:ABC-type transporter activity"/>
    <property type="evidence" value="ECO:0007669"/>
    <property type="project" value="InterPro"/>
</dbReference>
<dbReference type="Pfam" id="PF03459">
    <property type="entry name" value="TOBE"/>
    <property type="match status" value="1"/>
</dbReference>
<feature type="domain" description="Mop" evidence="11">
    <location>
        <begin position="293"/>
        <end position="359"/>
    </location>
</feature>
<dbReference type="InterPro" id="IPR008995">
    <property type="entry name" value="Mo/tungstate-bd_C_term_dom"/>
</dbReference>
<dbReference type="InterPro" id="IPR017871">
    <property type="entry name" value="ABC_transporter-like_CS"/>
</dbReference>
<sequence length="363" mass="37591">MTLSVALRHRLSPAFALEVAFDAPPGVTALFGRSGAGKSSILRAVAGLIRPDEGRITVDGAPVFDSAAGIDLPPHRRRFGLVFQEPRLFPHLSVARNLRYGRRALGLPAAPAREAEIVEMLGIGALLSRRPSGLSGGEAARVAIGRALLTEPRLLMLDEPFASLDAARREEILPYLERLRDHAGLPILFVSHALPEVARLAARIVVLGDGHVLRAGPAAEMLADPEAAELLGPREAGAVLTGTVGATAEDGLTEVHLPGGTLHLPGVTAGEGARIPVRIAASDVILALEPPRGLSALNMLRCRVASLHRGKGPGVMVGLTCGPDALLARVTARSAEAMGLAEGLEVTAIVKSVAIGPADLGGG</sequence>
<evidence type="ECO:0000256" key="2">
    <source>
        <dbReference type="ARBA" id="ARBA00022475"/>
    </source>
</evidence>
<dbReference type="AlphaFoldDB" id="A0A6B2JSC7"/>
<dbReference type="PROSITE" id="PS00211">
    <property type="entry name" value="ABC_TRANSPORTER_1"/>
    <property type="match status" value="1"/>
</dbReference>
<dbReference type="GO" id="GO:0016887">
    <property type="term" value="F:ATP hydrolysis activity"/>
    <property type="evidence" value="ECO:0007669"/>
    <property type="project" value="InterPro"/>
</dbReference>
<keyword evidence="13" id="KW-1185">Reference proteome</keyword>
<dbReference type="InterPro" id="IPR004606">
    <property type="entry name" value="Mop_domain"/>
</dbReference>
<evidence type="ECO:0000256" key="9">
    <source>
        <dbReference type="PROSITE-ProRule" id="PRU01213"/>
    </source>
</evidence>
<evidence type="ECO:0000256" key="1">
    <source>
        <dbReference type="ARBA" id="ARBA00022448"/>
    </source>
</evidence>
<dbReference type="InterPro" id="IPR005116">
    <property type="entry name" value="Transp-assoc_OB_typ1"/>
</dbReference>
<dbReference type="InterPro" id="IPR003593">
    <property type="entry name" value="AAA+_ATPase"/>
</dbReference>
<dbReference type="SUPFAM" id="SSF50331">
    <property type="entry name" value="MOP-like"/>
    <property type="match status" value="1"/>
</dbReference>
<dbReference type="SMART" id="SM00382">
    <property type="entry name" value="AAA"/>
    <property type="match status" value="1"/>
</dbReference>